<feature type="disulfide bond" evidence="2">
    <location>
        <begin position="13"/>
        <end position="30"/>
    </location>
</feature>
<feature type="disulfide bond" evidence="2">
    <location>
        <begin position="2"/>
        <end position="17"/>
    </location>
</feature>
<sequence>GCEGKQCGLFRSCGGGCRCWPTVTPGVGICSSS</sequence>
<organism evidence="1">
    <name type="scientific">Momordica cochinchinensis</name>
    <name type="common">Spiny bitter cucumber</name>
    <name type="synonym">Muricia cochinchinensis</name>
    <dbReference type="NCBI Taxonomy" id="3674"/>
    <lineage>
        <taxon>Eukaryota</taxon>
        <taxon>Viridiplantae</taxon>
        <taxon>Streptophyta</taxon>
        <taxon>Embryophyta</taxon>
        <taxon>Tracheophyta</taxon>
        <taxon>Spermatophyta</taxon>
        <taxon>Magnoliopsida</taxon>
        <taxon>eudicotyledons</taxon>
        <taxon>Gunneridae</taxon>
        <taxon>Pentapetalae</taxon>
        <taxon>rosids</taxon>
        <taxon>fabids</taxon>
        <taxon>Cucurbitales</taxon>
        <taxon>Cucurbitaceae</taxon>
        <taxon>Momordiceae</taxon>
        <taxon>Momordica</taxon>
    </lineage>
</organism>
<protein>
    <submittedName>
        <fullName evidence="1">MCoCC-1</fullName>
    </submittedName>
</protein>
<feature type="disulfide bond" evidence="2">
    <location>
        <begin position="7"/>
        <end position="19"/>
    </location>
</feature>
<dbReference type="AlphaFoldDB" id="D0VWX1"/>
<name>D0VWX1_MOMCO</name>
<dbReference type="SMR" id="D0VWX1"/>
<evidence type="ECO:0007829" key="2">
    <source>
        <dbReference type="PDB" id="2KNP"/>
    </source>
</evidence>
<dbReference type="EvolutionaryTrace" id="D0VWX1"/>
<dbReference type="PDB" id="2KNP">
    <property type="method" value="NMR"/>
    <property type="chains" value="A=1-33"/>
</dbReference>
<evidence type="ECO:0000313" key="1">
    <source>
        <dbReference type="PDB" id="2KNP"/>
    </source>
</evidence>
<accession>D0VWX1</accession>
<reference evidence="1 2" key="1">
    <citation type="journal article" date="2009" name="J. Nat. Prod.">
        <title>Isolation and characterization of peptides from Momordica cochinchinensis seeds.</title>
        <authorList>
            <person name="Chan L.Y."/>
            <person name="Wang C.K."/>
            <person name="Major J.M."/>
            <person name="Greenwood K.P."/>
            <person name="Lewis R.J."/>
            <person name="Craik D.J."/>
            <person name="Daly N.L."/>
        </authorList>
    </citation>
    <scope>STRUCTURE BY NMR</scope>
    <scope>ACTIVE SITE</scope>
</reference>
<keyword evidence="1 2" id="KW-0002">3D-structure</keyword>
<dbReference type="PDBsum" id="2KNP"/>
<proteinExistence type="evidence at protein level"/>